<evidence type="ECO:0000256" key="1">
    <source>
        <dbReference type="ARBA" id="ARBA00001946"/>
    </source>
</evidence>
<evidence type="ECO:0000256" key="6">
    <source>
        <dbReference type="ARBA" id="ARBA00022723"/>
    </source>
</evidence>
<dbReference type="Pfam" id="PF00069">
    <property type="entry name" value="Pkinase"/>
    <property type="match status" value="1"/>
</dbReference>
<dbReference type="SUPFAM" id="SSF56112">
    <property type="entry name" value="Protein kinase-like (PK-like)"/>
    <property type="match status" value="1"/>
</dbReference>
<evidence type="ECO:0000256" key="10">
    <source>
        <dbReference type="ARBA" id="ARBA00022842"/>
    </source>
</evidence>
<organism evidence="19 21">
    <name type="scientific">Didymodactylos carnosus</name>
    <dbReference type="NCBI Taxonomy" id="1234261"/>
    <lineage>
        <taxon>Eukaryota</taxon>
        <taxon>Metazoa</taxon>
        <taxon>Spiralia</taxon>
        <taxon>Gnathifera</taxon>
        <taxon>Rotifera</taxon>
        <taxon>Eurotatoria</taxon>
        <taxon>Bdelloidea</taxon>
        <taxon>Philodinida</taxon>
        <taxon>Philodinidae</taxon>
        <taxon>Didymodactylos</taxon>
    </lineage>
</organism>
<evidence type="ECO:0000313" key="20">
    <source>
        <dbReference type="EMBL" id="CAF3572327.1"/>
    </source>
</evidence>
<evidence type="ECO:0000256" key="16">
    <source>
        <dbReference type="SAM" id="MobiDB-lite"/>
    </source>
</evidence>
<keyword evidence="5" id="KW-0808">Transferase</keyword>
<evidence type="ECO:0000256" key="2">
    <source>
        <dbReference type="ARBA" id="ARBA00006234"/>
    </source>
</evidence>
<name>A0A813RXL3_9BILA</name>
<dbReference type="GO" id="GO:0007399">
    <property type="term" value="P:nervous system development"/>
    <property type="evidence" value="ECO:0007669"/>
    <property type="project" value="UniProtKB-KW"/>
</dbReference>
<dbReference type="FunFam" id="3.30.200.20:FF:000003">
    <property type="entry name" value="Non-specific serine/threonine protein kinase"/>
    <property type="match status" value="1"/>
</dbReference>
<dbReference type="GO" id="GO:0004674">
    <property type="term" value="F:protein serine/threonine kinase activity"/>
    <property type="evidence" value="ECO:0007669"/>
    <property type="project" value="UniProtKB-KW"/>
</dbReference>
<keyword evidence="9 14" id="KW-0067">ATP-binding</keyword>
<evidence type="ECO:0000256" key="7">
    <source>
        <dbReference type="ARBA" id="ARBA00022741"/>
    </source>
</evidence>
<keyword evidence="7 14" id="KW-0547">Nucleotide-binding</keyword>
<evidence type="ECO:0000256" key="5">
    <source>
        <dbReference type="ARBA" id="ARBA00022679"/>
    </source>
</evidence>
<dbReference type="GO" id="GO:0046872">
    <property type="term" value="F:metal ion binding"/>
    <property type="evidence" value="ECO:0007669"/>
    <property type="project" value="UniProtKB-KW"/>
</dbReference>
<reference evidence="19" key="1">
    <citation type="submission" date="2021-02" db="EMBL/GenBank/DDBJ databases">
        <authorList>
            <person name="Nowell W R."/>
        </authorList>
    </citation>
    <scope>NUCLEOTIDE SEQUENCE</scope>
</reference>
<dbReference type="GO" id="GO:0005737">
    <property type="term" value="C:cytoplasm"/>
    <property type="evidence" value="ECO:0007669"/>
    <property type="project" value="TreeGrafter"/>
</dbReference>
<keyword evidence="8" id="KW-0418">Kinase</keyword>
<feature type="domain" description="Protein kinase" evidence="17">
    <location>
        <begin position="31"/>
        <end position="284"/>
    </location>
</feature>
<dbReference type="InterPro" id="IPR017441">
    <property type="entry name" value="Protein_kinase_ATP_BS"/>
</dbReference>
<dbReference type="Pfam" id="PF21115">
    <property type="entry name" value="UBA_BRSK"/>
    <property type="match status" value="1"/>
</dbReference>
<dbReference type="InterPro" id="IPR015940">
    <property type="entry name" value="UBA"/>
</dbReference>
<dbReference type="GO" id="GO:0005524">
    <property type="term" value="F:ATP binding"/>
    <property type="evidence" value="ECO:0007669"/>
    <property type="project" value="UniProtKB-UniRule"/>
</dbReference>
<dbReference type="FunFam" id="1.10.510.10:FF:000571">
    <property type="entry name" value="Maternal embryonic leucine zipper kinase"/>
    <property type="match status" value="1"/>
</dbReference>
<feature type="compositionally biased region" description="Low complexity" evidence="16">
    <location>
        <begin position="357"/>
        <end position="372"/>
    </location>
</feature>
<evidence type="ECO:0000256" key="3">
    <source>
        <dbReference type="ARBA" id="ARBA00012513"/>
    </source>
</evidence>
<dbReference type="SMART" id="SM00220">
    <property type="entry name" value="S_TKc"/>
    <property type="match status" value="1"/>
</dbReference>
<dbReference type="EMBL" id="CAJOBC010000329">
    <property type="protein sequence ID" value="CAF3572327.1"/>
    <property type="molecule type" value="Genomic_DNA"/>
</dbReference>
<dbReference type="PANTHER" id="PTHR24346:SF110">
    <property type="entry name" value="NON-SPECIFIC SERINE_THREONINE PROTEIN KINASE"/>
    <property type="match status" value="1"/>
</dbReference>
<keyword evidence="6" id="KW-0479">Metal-binding</keyword>
<dbReference type="PANTHER" id="PTHR24346">
    <property type="entry name" value="MAP/MICROTUBULE AFFINITY-REGULATING KINASE"/>
    <property type="match status" value="1"/>
</dbReference>
<dbReference type="PROSITE" id="PS00108">
    <property type="entry name" value="PROTEIN_KINASE_ST"/>
    <property type="match status" value="1"/>
</dbReference>
<keyword evidence="10" id="KW-0460">Magnesium</keyword>
<evidence type="ECO:0000256" key="8">
    <source>
        <dbReference type="ARBA" id="ARBA00022777"/>
    </source>
</evidence>
<proteinExistence type="inferred from homology"/>
<dbReference type="PROSITE" id="PS00107">
    <property type="entry name" value="PROTEIN_KINASE_ATP"/>
    <property type="match status" value="1"/>
</dbReference>
<feature type="domain" description="UBA" evidence="18">
    <location>
        <begin position="279"/>
        <end position="321"/>
    </location>
</feature>
<dbReference type="GO" id="GO:0035556">
    <property type="term" value="P:intracellular signal transduction"/>
    <property type="evidence" value="ECO:0007669"/>
    <property type="project" value="TreeGrafter"/>
</dbReference>
<keyword evidence="4 15" id="KW-0723">Serine/threonine-protein kinase</keyword>
<dbReference type="InterPro" id="IPR008271">
    <property type="entry name" value="Ser/Thr_kinase_AS"/>
</dbReference>
<dbReference type="Proteomes" id="UP000681722">
    <property type="component" value="Unassembled WGS sequence"/>
</dbReference>
<keyword evidence="11" id="KW-0524">Neurogenesis</keyword>
<comment type="catalytic activity">
    <reaction evidence="12">
        <text>L-threonyl-[protein] + ATP = O-phospho-L-threonyl-[protein] + ADP + H(+)</text>
        <dbReference type="Rhea" id="RHEA:46608"/>
        <dbReference type="Rhea" id="RHEA-COMP:11060"/>
        <dbReference type="Rhea" id="RHEA-COMP:11605"/>
        <dbReference type="ChEBI" id="CHEBI:15378"/>
        <dbReference type="ChEBI" id="CHEBI:30013"/>
        <dbReference type="ChEBI" id="CHEBI:30616"/>
        <dbReference type="ChEBI" id="CHEBI:61977"/>
        <dbReference type="ChEBI" id="CHEBI:456216"/>
        <dbReference type="EC" id="2.7.11.1"/>
    </reaction>
</comment>
<dbReference type="InterPro" id="IPR011009">
    <property type="entry name" value="Kinase-like_dom_sf"/>
</dbReference>
<evidence type="ECO:0000256" key="9">
    <source>
        <dbReference type="ARBA" id="ARBA00022840"/>
    </source>
</evidence>
<evidence type="ECO:0000256" key="12">
    <source>
        <dbReference type="ARBA" id="ARBA00047899"/>
    </source>
</evidence>
<evidence type="ECO:0000256" key="11">
    <source>
        <dbReference type="ARBA" id="ARBA00022902"/>
    </source>
</evidence>
<dbReference type="PROSITE" id="PS50011">
    <property type="entry name" value="PROTEIN_KINASE_DOM"/>
    <property type="match status" value="1"/>
</dbReference>
<dbReference type="InterPro" id="IPR048622">
    <property type="entry name" value="BRSK1_2-like_UBA"/>
</dbReference>
<evidence type="ECO:0000313" key="21">
    <source>
        <dbReference type="Proteomes" id="UP000663829"/>
    </source>
</evidence>
<comment type="cofactor">
    <cofactor evidence="1">
        <name>Mg(2+)</name>
        <dbReference type="ChEBI" id="CHEBI:18420"/>
    </cofactor>
</comment>
<dbReference type="EMBL" id="CAJNOQ010000329">
    <property type="protein sequence ID" value="CAF0788283.1"/>
    <property type="molecule type" value="Genomic_DNA"/>
</dbReference>
<feature type="region of interest" description="Disordered" evidence="16">
    <location>
        <begin position="329"/>
        <end position="375"/>
    </location>
</feature>
<feature type="binding site" evidence="14">
    <location>
        <position position="60"/>
    </location>
    <ligand>
        <name>ATP</name>
        <dbReference type="ChEBI" id="CHEBI:30616"/>
    </ligand>
</feature>
<dbReference type="CDD" id="cd14081">
    <property type="entry name" value="STKc_BRSK1_2"/>
    <property type="match status" value="1"/>
</dbReference>
<comment type="caution">
    <text evidence="19">The sequence shown here is derived from an EMBL/GenBank/DDBJ whole genome shotgun (WGS) entry which is preliminary data.</text>
</comment>
<dbReference type="AlphaFoldDB" id="A0A813RXL3"/>
<dbReference type="EC" id="2.7.11.1" evidence="3"/>
<evidence type="ECO:0000259" key="18">
    <source>
        <dbReference type="PROSITE" id="PS50030"/>
    </source>
</evidence>
<dbReference type="OrthoDB" id="193931at2759"/>
<evidence type="ECO:0000313" key="19">
    <source>
        <dbReference type="EMBL" id="CAF0788283.1"/>
    </source>
</evidence>
<dbReference type="CDD" id="cd14340">
    <property type="entry name" value="UBA_BRSK"/>
    <property type="match status" value="1"/>
</dbReference>
<protein>
    <recommendedName>
        <fullName evidence="3">non-specific serine/threonine protein kinase</fullName>
        <ecNumber evidence="3">2.7.11.1</ecNumber>
    </recommendedName>
</protein>
<evidence type="ECO:0000256" key="13">
    <source>
        <dbReference type="ARBA" id="ARBA00048679"/>
    </source>
</evidence>
<gene>
    <name evidence="19" type="ORF">GPM918_LOCUS2858</name>
    <name evidence="20" type="ORF">SRO942_LOCUS2858</name>
</gene>
<dbReference type="InterPro" id="IPR000719">
    <property type="entry name" value="Prot_kinase_dom"/>
</dbReference>
<evidence type="ECO:0000259" key="17">
    <source>
        <dbReference type="PROSITE" id="PS50011"/>
    </source>
</evidence>
<accession>A0A813RXL3</accession>
<evidence type="ECO:0000256" key="15">
    <source>
        <dbReference type="RuleBase" id="RU000304"/>
    </source>
</evidence>
<evidence type="ECO:0000256" key="14">
    <source>
        <dbReference type="PROSITE-ProRule" id="PRU10141"/>
    </source>
</evidence>
<dbReference type="Gene3D" id="1.10.510.10">
    <property type="entry name" value="Transferase(Phosphotransferase) domain 1"/>
    <property type="match status" value="1"/>
</dbReference>
<dbReference type="PROSITE" id="PS50030">
    <property type="entry name" value="UBA"/>
    <property type="match status" value="1"/>
</dbReference>
<dbReference type="Proteomes" id="UP000663829">
    <property type="component" value="Unassembled WGS sequence"/>
</dbReference>
<comment type="catalytic activity">
    <reaction evidence="13">
        <text>L-seryl-[protein] + ATP = O-phospho-L-seryl-[protein] + ADP + H(+)</text>
        <dbReference type="Rhea" id="RHEA:17989"/>
        <dbReference type="Rhea" id="RHEA-COMP:9863"/>
        <dbReference type="Rhea" id="RHEA-COMP:11604"/>
        <dbReference type="ChEBI" id="CHEBI:15378"/>
        <dbReference type="ChEBI" id="CHEBI:29999"/>
        <dbReference type="ChEBI" id="CHEBI:30616"/>
        <dbReference type="ChEBI" id="CHEBI:83421"/>
        <dbReference type="ChEBI" id="CHEBI:456216"/>
        <dbReference type="EC" id="2.7.11.1"/>
    </reaction>
</comment>
<sequence length="413" mass="47039">MCRMSFLLVKMSFVKSSNQTPPRTSQYVGPYLLQKTLGKGQTGLVKLGIHYLTNEKVAIKIVNREALSESVLMKVEREIAIMKLIEHPHVLRLYDVYESRKYLILEHVAGGELFDYLVKKGRLTPKEARKFFRQIISALDFCHSHMICHRDLKPENLLLDDKMNIRVADFGMASLQVEGSFLETSCGSPHYACPEVIKGEKYDGRKADVWSCGVILYALLVGALPFDDDNLRQLLEKVKKGVFHIPHFVPPDCQQLLRGMIEIDPNKRLTTTIIPKEEDIDPDVFGAMTSLGCFKDRQRLIESLLNSKHNTEKVIYFLLLDRKLRQPSMDDTEDIKSRSRSASPDIPHKRVDRHRFNGGNSSISSNIRPNIGQLAEGSPLVPRRQLHSSMIFLSSPFEVQAVKTRRISLRPTA</sequence>
<keyword evidence="21" id="KW-1185">Reference proteome</keyword>
<evidence type="ECO:0000256" key="4">
    <source>
        <dbReference type="ARBA" id="ARBA00022527"/>
    </source>
</evidence>
<comment type="similarity">
    <text evidence="2">Belongs to the protein kinase superfamily. CAMK Ser/Thr protein kinase family. SNF1 subfamily.</text>
</comment>